<dbReference type="Gene3D" id="2.60.40.1090">
    <property type="entry name" value="Fimbrial-type adhesion domain"/>
    <property type="match status" value="1"/>
</dbReference>
<dbReference type="InterPro" id="IPR036937">
    <property type="entry name" value="Adhesion_dom_fimbrial_sf"/>
</dbReference>
<dbReference type="InterPro" id="IPR008966">
    <property type="entry name" value="Adhesion_dom_sf"/>
</dbReference>
<feature type="domain" description="Fimbrial-type adhesion" evidence="2">
    <location>
        <begin position="36"/>
        <end position="170"/>
    </location>
</feature>
<evidence type="ECO:0000259" key="2">
    <source>
        <dbReference type="Pfam" id="PF00419"/>
    </source>
</evidence>
<evidence type="ECO:0000256" key="1">
    <source>
        <dbReference type="SAM" id="SignalP"/>
    </source>
</evidence>
<dbReference type="GO" id="GO:0009289">
    <property type="term" value="C:pilus"/>
    <property type="evidence" value="ECO:0007669"/>
    <property type="project" value="InterPro"/>
</dbReference>
<accession>A0A5M9R5C7</accession>
<keyword evidence="1" id="KW-0732">Signal</keyword>
<sequence>MNKENIIRSVLPAFILLTALSSQAGEGQLGSDKTFSFTGTLRAMTICTINNNQTITADFKNVGINKLETDIYSLPLNYTLDCPEINSASTLRMIFMTSRPVPSDTSAIESDVSGLLVRILKDGQPLELNKFFKIDNAAQPPKLEARLVKVPGTDLTQSPFRATGTLVAEYL</sequence>
<dbReference type="InterPro" id="IPR000259">
    <property type="entry name" value="Adhesion_dom_fimbrial"/>
</dbReference>
<dbReference type="AlphaFoldDB" id="A0A5M9R5C7"/>
<gene>
    <name evidence="3" type="ORF">F4V73_11000</name>
</gene>
<proteinExistence type="predicted"/>
<comment type="caution">
    <text evidence="3">The sequence shown here is derived from an EMBL/GenBank/DDBJ whole genome shotgun (WGS) entry which is preliminary data.</text>
</comment>
<dbReference type="RefSeq" id="WP_150384919.1">
    <property type="nucleotide sequence ID" value="NZ_BAAAFS010000002.1"/>
</dbReference>
<evidence type="ECO:0000313" key="3">
    <source>
        <dbReference type="EMBL" id="KAA8715489.1"/>
    </source>
</evidence>
<feature type="signal peptide" evidence="1">
    <location>
        <begin position="1"/>
        <end position="24"/>
    </location>
</feature>
<reference evidence="3 4" key="1">
    <citation type="submission" date="2019-09" db="EMBL/GenBank/DDBJ databases">
        <title>Draft genome sequence of various Type strains from the CCUG.</title>
        <authorList>
            <person name="Pineiro-Iglesias B."/>
            <person name="Tunovic T."/>
            <person name="Unosson C."/>
            <person name="Inganas E."/>
            <person name="Ohlen M."/>
            <person name="Cardew S."/>
            <person name="Jensie-Markopoulos S."/>
            <person name="Salva-Serra F."/>
            <person name="Jaen-Luchoro D."/>
            <person name="Karlsson R."/>
            <person name="Svensson-Stadler L."/>
            <person name="Chun J."/>
            <person name="Moore E."/>
        </authorList>
    </citation>
    <scope>NUCLEOTIDE SEQUENCE [LARGE SCALE GENOMIC DNA]</scope>
    <source>
        <strain evidence="3 4">CCUG 53682T</strain>
    </source>
</reference>
<feature type="chain" id="PRO_5024392092" evidence="1">
    <location>
        <begin position="25"/>
        <end position="171"/>
    </location>
</feature>
<evidence type="ECO:0000313" key="4">
    <source>
        <dbReference type="Proteomes" id="UP000322181"/>
    </source>
</evidence>
<protein>
    <submittedName>
        <fullName evidence="3">Fimbrial protein</fullName>
    </submittedName>
</protein>
<organism evidence="3 4">
    <name type="scientific">Morganella psychrotolerans</name>
    <dbReference type="NCBI Taxonomy" id="368603"/>
    <lineage>
        <taxon>Bacteria</taxon>
        <taxon>Pseudomonadati</taxon>
        <taxon>Pseudomonadota</taxon>
        <taxon>Gammaproteobacteria</taxon>
        <taxon>Enterobacterales</taxon>
        <taxon>Morganellaceae</taxon>
        <taxon>Morganella</taxon>
    </lineage>
</organism>
<dbReference type="GO" id="GO:0007155">
    <property type="term" value="P:cell adhesion"/>
    <property type="evidence" value="ECO:0007669"/>
    <property type="project" value="InterPro"/>
</dbReference>
<dbReference type="OrthoDB" id="6465392at2"/>
<dbReference type="EMBL" id="VXKB01000002">
    <property type="protein sequence ID" value="KAA8715489.1"/>
    <property type="molecule type" value="Genomic_DNA"/>
</dbReference>
<dbReference type="SUPFAM" id="SSF49401">
    <property type="entry name" value="Bacterial adhesins"/>
    <property type="match status" value="1"/>
</dbReference>
<dbReference type="Proteomes" id="UP000322181">
    <property type="component" value="Unassembled WGS sequence"/>
</dbReference>
<name>A0A5M9R5C7_9GAMM</name>
<dbReference type="Pfam" id="PF00419">
    <property type="entry name" value="Fimbrial"/>
    <property type="match status" value="1"/>
</dbReference>